<evidence type="ECO:0000313" key="3">
    <source>
        <dbReference type="Proteomes" id="UP000011676"/>
    </source>
</evidence>
<dbReference type="PROSITE" id="PS51257">
    <property type="entry name" value="PROKAR_LIPOPROTEIN"/>
    <property type="match status" value="1"/>
</dbReference>
<organism evidence="2 3">
    <name type="scientific">Streptococcus mutans SM6</name>
    <dbReference type="NCBI Taxonomy" id="857119"/>
    <lineage>
        <taxon>Bacteria</taxon>
        <taxon>Bacillati</taxon>
        <taxon>Bacillota</taxon>
        <taxon>Bacilli</taxon>
        <taxon>Lactobacillales</taxon>
        <taxon>Streptococcaceae</taxon>
        <taxon>Streptococcus</taxon>
    </lineage>
</organism>
<accession>A0A829BRU0</accession>
<proteinExistence type="predicted"/>
<keyword evidence="1" id="KW-0472">Membrane</keyword>
<sequence>MKKNLKRFYALVLGFIIGCLFVSILIFIGYYHANAISVKSYTVTFLGLPLYDIVLNDKIYAGTAIGSNIGTLCSFFAFVALMIEEVWLRLVRRRQKCS</sequence>
<evidence type="ECO:0008006" key="4">
    <source>
        <dbReference type="Google" id="ProtNLM"/>
    </source>
</evidence>
<evidence type="ECO:0000313" key="2">
    <source>
        <dbReference type="EMBL" id="EMC24299.1"/>
    </source>
</evidence>
<dbReference type="GeneID" id="93860255"/>
<dbReference type="Pfam" id="PF19388">
    <property type="entry name" value="DUF5963"/>
    <property type="match status" value="1"/>
</dbReference>
<feature type="transmembrane region" description="Helical" evidence="1">
    <location>
        <begin position="7"/>
        <end position="31"/>
    </location>
</feature>
<keyword evidence="1" id="KW-0812">Transmembrane</keyword>
<dbReference type="NCBIfam" id="NF033904">
    <property type="entry name" value="LlsX_fam"/>
    <property type="match status" value="1"/>
</dbReference>
<dbReference type="AlphaFoldDB" id="A0A829BRU0"/>
<reference evidence="2 3" key="1">
    <citation type="journal article" date="2013" name="Mol. Biol. Evol.">
        <title>Evolutionary and population genomics of the cavity causing bacteria Streptococcus mutans.</title>
        <authorList>
            <person name="Cornejo O.E."/>
            <person name="Lefebure T."/>
            <person name="Pavinski Bitar P.D."/>
            <person name="Lang P."/>
            <person name="Richards V.P."/>
            <person name="Eilertson K."/>
            <person name="Do T."/>
            <person name="Beighton D."/>
            <person name="Zeng L."/>
            <person name="Ahn S.J."/>
            <person name="Burne R.A."/>
            <person name="Siepel A."/>
            <person name="Bustamante C.D."/>
            <person name="Stanhope M.J."/>
        </authorList>
    </citation>
    <scope>NUCLEOTIDE SEQUENCE [LARGE SCALE GENOMIC DNA]</scope>
    <source>
        <strain evidence="2 3">SM6</strain>
    </source>
</reference>
<protein>
    <recommendedName>
        <fullName evidence="4">LlsX family protein</fullName>
    </recommendedName>
</protein>
<dbReference type="EMBL" id="AHSR01000018">
    <property type="protein sequence ID" value="EMC24299.1"/>
    <property type="molecule type" value="Genomic_DNA"/>
</dbReference>
<keyword evidence="1" id="KW-1133">Transmembrane helix</keyword>
<gene>
    <name evidence="2" type="ORF">SMU82_04433</name>
</gene>
<dbReference type="RefSeq" id="WP_002268478.1">
    <property type="nucleotide sequence ID" value="NZ_AHSR01000018.1"/>
</dbReference>
<dbReference type="Proteomes" id="UP000011676">
    <property type="component" value="Unassembled WGS sequence"/>
</dbReference>
<feature type="transmembrane region" description="Helical" evidence="1">
    <location>
        <begin position="59"/>
        <end position="83"/>
    </location>
</feature>
<name>A0A829BRU0_STRMG</name>
<evidence type="ECO:0000256" key="1">
    <source>
        <dbReference type="SAM" id="Phobius"/>
    </source>
</evidence>
<dbReference type="InterPro" id="IPR046007">
    <property type="entry name" value="DUF5963"/>
</dbReference>
<comment type="caution">
    <text evidence="2">The sequence shown here is derived from an EMBL/GenBank/DDBJ whole genome shotgun (WGS) entry which is preliminary data.</text>
</comment>